<name>A0AAV7WP10_PLEWA</name>
<dbReference type="AlphaFoldDB" id="A0AAV7WP10"/>
<keyword evidence="2" id="KW-1185">Reference proteome</keyword>
<dbReference type="EMBL" id="JANPWB010000001">
    <property type="protein sequence ID" value="KAJ1214481.1"/>
    <property type="molecule type" value="Genomic_DNA"/>
</dbReference>
<sequence length="96" mass="11075">MDVLGHYDESKLLYMRKEVARVVWKVYEKIEGVVGECGFSPKKEVAKECQDNMGDKELKLLKPRGLRMHVRDLIKNIRDWSQTKKVQGAVVQEGKG</sequence>
<organism evidence="1 2">
    <name type="scientific">Pleurodeles waltl</name>
    <name type="common">Iberian ribbed newt</name>
    <dbReference type="NCBI Taxonomy" id="8319"/>
    <lineage>
        <taxon>Eukaryota</taxon>
        <taxon>Metazoa</taxon>
        <taxon>Chordata</taxon>
        <taxon>Craniata</taxon>
        <taxon>Vertebrata</taxon>
        <taxon>Euteleostomi</taxon>
        <taxon>Amphibia</taxon>
        <taxon>Batrachia</taxon>
        <taxon>Caudata</taxon>
        <taxon>Salamandroidea</taxon>
        <taxon>Salamandridae</taxon>
        <taxon>Pleurodelinae</taxon>
        <taxon>Pleurodeles</taxon>
    </lineage>
</organism>
<reference evidence="1" key="1">
    <citation type="journal article" date="2022" name="bioRxiv">
        <title>Sequencing and chromosome-scale assembly of the giantPleurodeles waltlgenome.</title>
        <authorList>
            <person name="Brown T."/>
            <person name="Elewa A."/>
            <person name="Iarovenko S."/>
            <person name="Subramanian E."/>
            <person name="Araus A.J."/>
            <person name="Petzold A."/>
            <person name="Susuki M."/>
            <person name="Suzuki K.-i.T."/>
            <person name="Hayashi T."/>
            <person name="Toyoda A."/>
            <person name="Oliveira C."/>
            <person name="Osipova E."/>
            <person name="Leigh N.D."/>
            <person name="Simon A."/>
            <person name="Yun M.H."/>
        </authorList>
    </citation>
    <scope>NUCLEOTIDE SEQUENCE</scope>
    <source>
        <strain evidence="1">20211129_DDA</strain>
        <tissue evidence="1">Liver</tissue>
    </source>
</reference>
<evidence type="ECO:0000313" key="1">
    <source>
        <dbReference type="EMBL" id="KAJ1214481.1"/>
    </source>
</evidence>
<protein>
    <submittedName>
        <fullName evidence="1">Uncharacterized protein</fullName>
    </submittedName>
</protein>
<gene>
    <name evidence="1" type="ORF">NDU88_002099</name>
</gene>
<dbReference type="Proteomes" id="UP001066276">
    <property type="component" value="Chromosome 1_1"/>
</dbReference>
<evidence type="ECO:0000313" key="2">
    <source>
        <dbReference type="Proteomes" id="UP001066276"/>
    </source>
</evidence>
<comment type="caution">
    <text evidence="1">The sequence shown here is derived from an EMBL/GenBank/DDBJ whole genome shotgun (WGS) entry which is preliminary data.</text>
</comment>
<accession>A0AAV7WP10</accession>
<proteinExistence type="predicted"/>